<gene>
    <name evidence="4" type="primary">btsR_3</name>
    <name evidence="4" type="ORF">DYBT9275_03105</name>
</gene>
<comment type="caution">
    <text evidence="4">The sequence shown here is derived from an EMBL/GenBank/DDBJ whole genome shotgun (WGS) entry which is preliminary data.</text>
</comment>
<accession>A0A916JDC8</accession>
<protein>
    <submittedName>
        <fullName evidence="4">Transcriptional regulatory protein BtsR</fullName>
    </submittedName>
</protein>
<dbReference type="InterPro" id="IPR046947">
    <property type="entry name" value="LytR-like"/>
</dbReference>
<dbReference type="InterPro" id="IPR007492">
    <property type="entry name" value="LytTR_DNA-bd_dom"/>
</dbReference>
<dbReference type="Gene3D" id="3.40.50.2300">
    <property type="match status" value="1"/>
</dbReference>
<dbReference type="GO" id="GO:0003677">
    <property type="term" value="F:DNA binding"/>
    <property type="evidence" value="ECO:0007669"/>
    <property type="project" value="InterPro"/>
</dbReference>
<feature type="domain" description="HTH LytTR-type" evidence="3">
    <location>
        <begin position="146"/>
        <end position="249"/>
    </location>
</feature>
<dbReference type="GO" id="GO:0000156">
    <property type="term" value="F:phosphorelay response regulator activity"/>
    <property type="evidence" value="ECO:0007669"/>
    <property type="project" value="InterPro"/>
</dbReference>
<dbReference type="SMART" id="SM00448">
    <property type="entry name" value="REC"/>
    <property type="match status" value="1"/>
</dbReference>
<dbReference type="PROSITE" id="PS50110">
    <property type="entry name" value="RESPONSE_REGULATORY"/>
    <property type="match status" value="1"/>
</dbReference>
<dbReference type="PANTHER" id="PTHR37299">
    <property type="entry name" value="TRANSCRIPTIONAL REGULATOR-RELATED"/>
    <property type="match status" value="1"/>
</dbReference>
<dbReference type="Gene3D" id="2.40.50.1020">
    <property type="entry name" value="LytTr DNA-binding domain"/>
    <property type="match status" value="1"/>
</dbReference>
<dbReference type="Pfam" id="PF04397">
    <property type="entry name" value="LytTR"/>
    <property type="match status" value="1"/>
</dbReference>
<dbReference type="InterPro" id="IPR001789">
    <property type="entry name" value="Sig_transdc_resp-reg_receiver"/>
</dbReference>
<dbReference type="InterPro" id="IPR011006">
    <property type="entry name" value="CheY-like_superfamily"/>
</dbReference>
<dbReference type="PROSITE" id="PS50930">
    <property type="entry name" value="HTH_LYTTR"/>
    <property type="match status" value="1"/>
</dbReference>
<dbReference type="SMART" id="SM00850">
    <property type="entry name" value="LytTR"/>
    <property type="match status" value="1"/>
</dbReference>
<name>A0A916JDC8_9BACT</name>
<feature type="modified residue" description="4-aspartylphosphate" evidence="1">
    <location>
        <position position="55"/>
    </location>
</feature>
<dbReference type="RefSeq" id="WP_215239648.1">
    <property type="nucleotide sequence ID" value="NZ_CAJRAF010000002.1"/>
</dbReference>
<evidence type="ECO:0000313" key="4">
    <source>
        <dbReference type="EMBL" id="CAG5003232.1"/>
    </source>
</evidence>
<dbReference type="Pfam" id="PF00072">
    <property type="entry name" value="Response_reg"/>
    <property type="match status" value="1"/>
</dbReference>
<dbReference type="SUPFAM" id="SSF52172">
    <property type="entry name" value="CheY-like"/>
    <property type="match status" value="1"/>
</dbReference>
<sequence length="249" mass="28618">MIRAIIVDDEQNNIKNLSALLASHCPEIEVVATATQAGQAREYLLHFRPDVLFLDIHMPGQNGFELLKSLREYPFEVVFVTAYDAYGIMAIKFSALDYLLKPVSIPELKSAVEKIAKAVRQKKHNLRLENLLHLLDKPTKDPGQRIALPTQKETYLVVVNDILRCESSNNYSIFFLRDGTMHVISRPIYEYEELLAPYGFIRCHQSHLVNKNHIRSILNEDTGYLIIENTIKKIPISRQRKAFVMSQLK</sequence>
<evidence type="ECO:0000256" key="1">
    <source>
        <dbReference type="PROSITE-ProRule" id="PRU00169"/>
    </source>
</evidence>
<keyword evidence="5" id="KW-1185">Reference proteome</keyword>
<evidence type="ECO:0000259" key="3">
    <source>
        <dbReference type="PROSITE" id="PS50930"/>
    </source>
</evidence>
<dbReference type="AlphaFoldDB" id="A0A916JDC8"/>
<reference evidence="4" key="1">
    <citation type="submission" date="2021-04" db="EMBL/GenBank/DDBJ databases">
        <authorList>
            <person name="Rodrigo-Torres L."/>
            <person name="Arahal R. D."/>
            <person name="Lucena T."/>
        </authorList>
    </citation>
    <scope>NUCLEOTIDE SEQUENCE</scope>
    <source>
        <strain evidence="4">CECT 9275</strain>
    </source>
</reference>
<proteinExistence type="predicted"/>
<dbReference type="EMBL" id="CAJRAF010000002">
    <property type="protein sequence ID" value="CAG5003232.1"/>
    <property type="molecule type" value="Genomic_DNA"/>
</dbReference>
<dbReference type="Proteomes" id="UP000680038">
    <property type="component" value="Unassembled WGS sequence"/>
</dbReference>
<organism evidence="4 5">
    <name type="scientific">Dyadobacter helix</name>
    <dbReference type="NCBI Taxonomy" id="2822344"/>
    <lineage>
        <taxon>Bacteria</taxon>
        <taxon>Pseudomonadati</taxon>
        <taxon>Bacteroidota</taxon>
        <taxon>Cytophagia</taxon>
        <taxon>Cytophagales</taxon>
        <taxon>Spirosomataceae</taxon>
        <taxon>Dyadobacter</taxon>
    </lineage>
</organism>
<dbReference type="PANTHER" id="PTHR37299:SF1">
    <property type="entry name" value="STAGE 0 SPORULATION PROTEIN A HOMOLOG"/>
    <property type="match status" value="1"/>
</dbReference>
<evidence type="ECO:0000313" key="5">
    <source>
        <dbReference type="Proteomes" id="UP000680038"/>
    </source>
</evidence>
<feature type="domain" description="Response regulatory" evidence="2">
    <location>
        <begin position="3"/>
        <end position="116"/>
    </location>
</feature>
<evidence type="ECO:0000259" key="2">
    <source>
        <dbReference type="PROSITE" id="PS50110"/>
    </source>
</evidence>
<keyword evidence="1" id="KW-0597">Phosphoprotein</keyword>